<gene>
    <name evidence="11" type="ORF">FVE85_4968</name>
</gene>
<keyword evidence="9" id="KW-0472">Membrane</keyword>
<name>A0A5J4YQP0_PORPP</name>
<protein>
    <submittedName>
        <fullName evidence="11">NADH dehydrogenase ubiquinone 1 alpha subcomplex subunit 2</fullName>
    </submittedName>
</protein>
<reference evidence="12" key="1">
    <citation type="journal article" date="2019" name="Nat. Commun.">
        <title>Expansion of phycobilisome linker gene families in mesophilic red algae.</title>
        <authorList>
            <person name="Lee J."/>
            <person name="Kim D."/>
            <person name="Bhattacharya D."/>
            <person name="Yoon H.S."/>
        </authorList>
    </citation>
    <scope>NUCLEOTIDE SEQUENCE [LARGE SCALE GENOMIC DNA]</scope>
    <source>
        <strain evidence="12">CCMP 1328</strain>
    </source>
</reference>
<dbReference type="PIRSF" id="PIRSF005822">
    <property type="entry name" value="NDUA2"/>
    <property type="match status" value="1"/>
</dbReference>
<dbReference type="InterPro" id="IPR016464">
    <property type="entry name" value="NADH_Ub_cplx-1_asu_su-2"/>
</dbReference>
<dbReference type="Gene3D" id="3.40.30.10">
    <property type="entry name" value="Glutaredoxin"/>
    <property type="match status" value="1"/>
</dbReference>
<comment type="function">
    <text evidence="1">Accessory subunit of the mitochondrial membrane respiratory chain NADH dehydrogenase (Complex I), that is believed not to be involved in catalysis. Complex I functions in the transfer of electrons from NADH to the respiratory chain. The immediate electron acceptor for the enzyme is believed to be ubiquinone.</text>
</comment>
<keyword evidence="4" id="KW-0813">Transport</keyword>
<keyword evidence="12" id="KW-1185">Reference proteome</keyword>
<dbReference type="OMA" id="LVRYKYG"/>
<evidence type="ECO:0000313" key="11">
    <source>
        <dbReference type="EMBL" id="KAA8493831.1"/>
    </source>
</evidence>
<dbReference type="OrthoDB" id="10250268at2759"/>
<evidence type="ECO:0000256" key="3">
    <source>
        <dbReference type="ARBA" id="ARBA00008939"/>
    </source>
</evidence>
<dbReference type="GO" id="GO:0005743">
    <property type="term" value="C:mitochondrial inner membrane"/>
    <property type="evidence" value="ECO:0007669"/>
    <property type="project" value="UniProtKB-SubCell"/>
</dbReference>
<sequence>MVWRKALSSAIHEIRVVYCPRAAQSKGMRAFVESEYAGIKAANPTLPVYVRPVEGIEPFLAVRYDRGVYQRRATSGMGAEDVAAALTQLVETTPVVADGQSLNRAA</sequence>
<evidence type="ECO:0000256" key="9">
    <source>
        <dbReference type="ARBA" id="ARBA00023136"/>
    </source>
</evidence>
<dbReference type="EMBL" id="VRMN01000006">
    <property type="protein sequence ID" value="KAA8493831.1"/>
    <property type="molecule type" value="Genomic_DNA"/>
</dbReference>
<comment type="caution">
    <text evidence="11">The sequence shown here is derived from an EMBL/GenBank/DDBJ whole genome shotgun (WGS) entry which is preliminary data.</text>
</comment>
<comment type="similarity">
    <text evidence="3">Belongs to the complex I NDUFA2 subunit family.</text>
</comment>
<evidence type="ECO:0000256" key="2">
    <source>
        <dbReference type="ARBA" id="ARBA00004443"/>
    </source>
</evidence>
<evidence type="ECO:0000256" key="6">
    <source>
        <dbReference type="ARBA" id="ARBA00022792"/>
    </source>
</evidence>
<dbReference type="InterPro" id="IPR036249">
    <property type="entry name" value="Thioredoxin-like_sf"/>
</dbReference>
<keyword evidence="5" id="KW-0679">Respiratory chain</keyword>
<dbReference type="Pfam" id="PF05047">
    <property type="entry name" value="L51_S25_CI-B8"/>
    <property type="match status" value="1"/>
</dbReference>
<comment type="subcellular location">
    <subcellularLocation>
        <location evidence="2">Mitochondrion inner membrane</location>
        <topology evidence="2">Peripheral membrane protein</topology>
        <orientation evidence="2">Matrix side</orientation>
    </subcellularLocation>
</comment>
<dbReference type="PANTHER" id="PTHR12878:SF0">
    <property type="entry name" value="NADH DEHYDROGENASE [UBIQUINONE] 1 ALPHA SUBCOMPLEX SUBUNIT 2"/>
    <property type="match status" value="1"/>
</dbReference>
<dbReference type="SMART" id="SM00916">
    <property type="entry name" value="L51_S25_CI-B8"/>
    <property type="match status" value="1"/>
</dbReference>
<keyword evidence="7" id="KW-0249">Electron transport</keyword>
<keyword evidence="6" id="KW-0999">Mitochondrion inner membrane</keyword>
<accession>A0A5J4YQP0</accession>
<evidence type="ECO:0000256" key="5">
    <source>
        <dbReference type="ARBA" id="ARBA00022660"/>
    </source>
</evidence>
<feature type="domain" description="Ribosomal protein/NADH dehydrogenase" evidence="10">
    <location>
        <begin position="20"/>
        <end position="93"/>
    </location>
</feature>
<keyword evidence="11" id="KW-0830">Ubiquinone</keyword>
<evidence type="ECO:0000256" key="4">
    <source>
        <dbReference type="ARBA" id="ARBA00022448"/>
    </source>
</evidence>
<keyword evidence="8" id="KW-0496">Mitochondrion</keyword>
<evidence type="ECO:0000256" key="1">
    <source>
        <dbReference type="ARBA" id="ARBA00003195"/>
    </source>
</evidence>
<evidence type="ECO:0000313" key="12">
    <source>
        <dbReference type="Proteomes" id="UP000324585"/>
    </source>
</evidence>
<evidence type="ECO:0000259" key="10">
    <source>
        <dbReference type="SMART" id="SM00916"/>
    </source>
</evidence>
<dbReference type="Proteomes" id="UP000324585">
    <property type="component" value="Unassembled WGS sequence"/>
</dbReference>
<organism evidence="11 12">
    <name type="scientific">Porphyridium purpureum</name>
    <name type="common">Red alga</name>
    <name type="synonym">Porphyridium cruentum</name>
    <dbReference type="NCBI Taxonomy" id="35688"/>
    <lineage>
        <taxon>Eukaryota</taxon>
        <taxon>Rhodophyta</taxon>
        <taxon>Bangiophyceae</taxon>
        <taxon>Porphyridiales</taxon>
        <taxon>Porphyridiaceae</taxon>
        <taxon>Porphyridium</taxon>
    </lineage>
</organism>
<evidence type="ECO:0000256" key="8">
    <source>
        <dbReference type="ARBA" id="ARBA00023128"/>
    </source>
</evidence>
<dbReference type="AlphaFoldDB" id="A0A5J4YQP0"/>
<dbReference type="PANTHER" id="PTHR12878">
    <property type="entry name" value="NADH-UBIQUINONE OXIDOREDUCTASE B8 SUBUNIT"/>
    <property type="match status" value="1"/>
</dbReference>
<proteinExistence type="inferred from homology"/>
<dbReference type="SUPFAM" id="SSF52833">
    <property type="entry name" value="Thioredoxin-like"/>
    <property type="match status" value="1"/>
</dbReference>
<dbReference type="InterPro" id="IPR007741">
    <property type="entry name" value="Ribosomal_mL43/mS25/NADH_DH"/>
</dbReference>
<evidence type="ECO:0000256" key="7">
    <source>
        <dbReference type="ARBA" id="ARBA00022982"/>
    </source>
</evidence>